<dbReference type="Pfam" id="PF02104">
    <property type="entry name" value="SURF1"/>
    <property type="match status" value="1"/>
</dbReference>
<proteinExistence type="inferred from homology"/>
<dbReference type="EMBL" id="JAINVV010000012">
    <property type="protein sequence ID" value="MBY8825395.1"/>
    <property type="molecule type" value="Genomic_DNA"/>
</dbReference>
<evidence type="ECO:0000313" key="3">
    <source>
        <dbReference type="Proteomes" id="UP000706039"/>
    </source>
</evidence>
<gene>
    <name evidence="2" type="ORF">K7G82_24030</name>
</gene>
<comment type="caution">
    <text evidence="2">The sequence shown here is derived from an EMBL/GenBank/DDBJ whole genome shotgun (WGS) entry which is preliminary data.</text>
</comment>
<keyword evidence="1" id="KW-0812">Transmembrane</keyword>
<comment type="subcellular location">
    <subcellularLocation>
        <location evidence="1">Cell membrane</location>
        <topology evidence="1">Multi-pass membrane protein</topology>
    </subcellularLocation>
</comment>
<dbReference type="RefSeq" id="WP_222992503.1">
    <property type="nucleotide sequence ID" value="NZ_JAINVV010000012.1"/>
</dbReference>
<keyword evidence="3" id="KW-1185">Reference proteome</keyword>
<feature type="transmembrane region" description="Helical" evidence="1">
    <location>
        <begin position="7"/>
        <end position="27"/>
    </location>
</feature>
<feature type="transmembrane region" description="Helical" evidence="1">
    <location>
        <begin position="179"/>
        <end position="199"/>
    </location>
</feature>
<comment type="similarity">
    <text evidence="1">Belongs to the SURF1 family.</text>
</comment>
<accession>A0ABS7PVK9</accession>
<organism evidence="2 3">
    <name type="scientific">Sphingomonas colocasiae</name>
    <dbReference type="NCBI Taxonomy" id="1848973"/>
    <lineage>
        <taxon>Bacteria</taxon>
        <taxon>Pseudomonadati</taxon>
        <taxon>Pseudomonadota</taxon>
        <taxon>Alphaproteobacteria</taxon>
        <taxon>Sphingomonadales</taxon>
        <taxon>Sphingomonadaceae</taxon>
        <taxon>Sphingomonas</taxon>
    </lineage>
</organism>
<keyword evidence="1" id="KW-0472">Membrane</keyword>
<protein>
    <recommendedName>
        <fullName evidence="1">SURF1-like protein</fullName>
    </recommendedName>
</protein>
<evidence type="ECO:0000256" key="1">
    <source>
        <dbReference type="RuleBase" id="RU363076"/>
    </source>
</evidence>
<dbReference type="CDD" id="cd06662">
    <property type="entry name" value="SURF1"/>
    <property type="match status" value="1"/>
</dbReference>
<dbReference type="Proteomes" id="UP000706039">
    <property type="component" value="Unassembled WGS sequence"/>
</dbReference>
<name>A0ABS7PVK9_9SPHN</name>
<sequence>MKRWPIIPTIIVAAAILIMIALGIWQLRRADEKEALIAVYAANQSKGEIAYPTLAPIPEYALFRPSSANCLAVTGWRKEAGRSADGQSGYRFIAECRTGAEGPGLLADMGVGRDPQAVPKWTGGMVHGRIGTEPQHTSLIDQLRSKAPPPRPMLISLQAAPGLSPSARPSPEDIPNNHLAYAVQWFLFAGIAGIIYWLALKRRRRAQTA</sequence>
<keyword evidence="1" id="KW-1133">Transmembrane helix</keyword>
<evidence type="ECO:0000313" key="2">
    <source>
        <dbReference type="EMBL" id="MBY8825395.1"/>
    </source>
</evidence>
<dbReference type="InterPro" id="IPR002994">
    <property type="entry name" value="Surf1/Shy1"/>
</dbReference>
<reference evidence="2 3" key="1">
    <citation type="submission" date="2021-08" db="EMBL/GenBank/DDBJ databases">
        <authorList>
            <person name="Tuo L."/>
        </authorList>
    </citation>
    <scope>NUCLEOTIDE SEQUENCE [LARGE SCALE GENOMIC DNA]</scope>
    <source>
        <strain evidence="2 3">JCM 31229</strain>
    </source>
</reference>
<keyword evidence="1" id="KW-1003">Cell membrane</keyword>